<keyword evidence="3" id="KW-1185">Reference proteome</keyword>
<evidence type="ECO:0000313" key="2">
    <source>
        <dbReference type="EMBL" id="GIY92803.1"/>
    </source>
</evidence>
<sequence length="76" mass="8787">MSMLHYTRSPRIPSPWQPAKMDSSLDPFQNPPFSRNVECVTHQAALYKFKRHIYSYDTPGNSNDAMLSHTQSEASW</sequence>
<dbReference type="AlphaFoldDB" id="A0AAV4XDQ2"/>
<evidence type="ECO:0000256" key="1">
    <source>
        <dbReference type="SAM" id="MobiDB-lite"/>
    </source>
</evidence>
<accession>A0AAV4XDQ2</accession>
<organism evidence="2 3">
    <name type="scientific">Caerostris extrusa</name>
    <name type="common">Bark spider</name>
    <name type="synonym">Caerostris bankana</name>
    <dbReference type="NCBI Taxonomy" id="172846"/>
    <lineage>
        <taxon>Eukaryota</taxon>
        <taxon>Metazoa</taxon>
        <taxon>Ecdysozoa</taxon>
        <taxon>Arthropoda</taxon>
        <taxon>Chelicerata</taxon>
        <taxon>Arachnida</taxon>
        <taxon>Araneae</taxon>
        <taxon>Araneomorphae</taxon>
        <taxon>Entelegynae</taxon>
        <taxon>Araneoidea</taxon>
        <taxon>Araneidae</taxon>
        <taxon>Caerostris</taxon>
    </lineage>
</organism>
<dbReference type="EMBL" id="BPLR01000200">
    <property type="protein sequence ID" value="GIY92803.1"/>
    <property type="molecule type" value="Genomic_DNA"/>
</dbReference>
<feature type="region of interest" description="Disordered" evidence="1">
    <location>
        <begin position="1"/>
        <end position="29"/>
    </location>
</feature>
<protein>
    <submittedName>
        <fullName evidence="2">Uncharacterized protein</fullName>
    </submittedName>
</protein>
<comment type="caution">
    <text evidence="2">The sequence shown here is derived from an EMBL/GenBank/DDBJ whole genome shotgun (WGS) entry which is preliminary data.</text>
</comment>
<name>A0AAV4XDQ2_CAEEX</name>
<evidence type="ECO:0000313" key="3">
    <source>
        <dbReference type="Proteomes" id="UP001054945"/>
    </source>
</evidence>
<dbReference type="Proteomes" id="UP001054945">
    <property type="component" value="Unassembled WGS sequence"/>
</dbReference>
<gene>
    <name evidence="2" type="ORF">CEXT_706031</name>
</gene>
<proteinExistence type="predicted"/>
<reference evidence="2 3" key="1">
    <citation type="submission" date="2021-06" db="EMBL/GenBank/DDBJ databases">
        <title>Caerostris extrusa draft genome.</title>
        <authorList>
            <person name="Kono N."/>
            <person name="Arakawa K."/>
        </authorList>
    </citation>
    <scope>NUCLEOTIDE SEQUENCE [LARGE SCALE GENOMIC DNA]</scope>
</reference>